<accession>A0A9P4MEE1</accession>
<name>A0A9P4MEE1_9PEZI</name>
<dbReference type="Gene3D" id="1.20.1250.20">
    <property type="entry name" value="MFS general substrate transporter like domains"/>
    <property type="match status" value="1"/>
</dbReference>
<dbReference type="InterPro" id="IPR011701">
    <property type="entry name" value="MFS"/>
</dbReference>
<feature type="transmembrane region" description="Helical" evidence="6">
    <location>
        <begin position="208"/>
        <end position="228"/>
    </location>
</feature>
<feature type="transmembrane region" description="Helical" evidence="6">
    <location>
        <begin position="390"/>
        <end position="412"/>
    </location>
</feature>
<feature type="compositionally biased region" description="Basic and acidic residues" evidence="5">
    <location>
        <begin position="1"/>
        <end position="10"/>
    </location>
</feature>
<feature type="transmembrane region" description="Helical" evidence="6">
    <location>
        <begin position="88"/>
        <end position="107"/>
    </location>
</feature>
<keyword evidence="2 6" id="KW-0812">Transmembrane</keyword>
<dbReference type="AlphaFoldDB" id="A0A9P4MEE1"/>
<feature type="transmembrane region" description="Helical" evidence="6">
    <location>
        <begin position="325"/>
        <end position="346"/>
    </location>
</feature>
<dbReference type="PANTHER" id="PTHR23502:SF21">
    <property type="entry name" value="DITYROSINE TRANSPORTER 1"/>
    <property type="match status" value="1"/>
</dbReference>
<keyword evidence="4 6" id="KW-0472">Membrane</keyword>
<feature type="transmembrane region" description="Helical" evidence="6">
    <location>
        <begin position="149"/>
        <end position="167"/>
    </location>
</feature>
<feature type="transmembrane region" description="Helical" evidence="6">
    <location>
        <begin position="452"/>
        <end position="477"/>
    </location>
</feature>
<feature type="transmembrane region" description="Helical" evidence="6">
    <location>
        <begin position="179"/>
        <end position="202"/>
    </location>
</feature>
<feature type="transmembrane region" description="Helical" evidence="6">
    <location>
        <begin position="51"/>
        <end position="76"/>
    </location>
</feature>
<dbReference type="Pfam" id="PF07690">
    <property type="entry name" value="MFS_1"/>
    <property type="match status" value="1"/>
</dbReference>
<dbReference type="InterPro" id="IPR036259">
    <property type="entry name" value="MFS_trans_sf"/>
</dbReference>
<keyword evidence="3 6" id="KW-1133">Transmembrane helix</keyword>
<evidence type="ECO:0000256" key="4">
    <source>
        <dbReference type="ARBA" id="ARBA00023136"/>
    </source>
</evidence>
<dbReference type="Proteomes" id="UP000799772">
    <property type="component" value="Unassembled WGS sequence"/>
</dbReference>
<dbReference type="OrthoDB" id="3936150at2759"/>
<dbReference type="GO" id="GO:0005275">
    <property type="term" value="F:amine transmembrane transporter activity"/>
    <property type="evidence" value="ECO:0007669"/>
    <property type="project" value="TreeGrafter"/>
</dbReference>
<organism evidence="8 9">
    <name type="scientific">Rhizodiscina lignyota</name>
    <dbReference type="NCBI Taxonomy" id="1504668"/>
    <lineage>
        <taxon>Eukaryota</taxon>
        <taxon>Fungi</taxon>
        <taxon>Dikarya</taxon>
        <taxon>Ascomycota</taxon>
        <taxon>Pezizomycotina</taxon>
        <taxon>Dothideomycetes</taxon>
        <taxon>Pleosporomycetidae</taxon>
        <taxon>Aulographales</taxon>
        <taxon>Rhizodiscinaceae</taxon>
        <taxon>Rhizodiscina</taxon>
    </lineage>
</organism>
<evidence type="ECO:0000256" key="1">
    <source>
        <dbReference type="ARBA" id="ARBA00004141"/>
    </source>
</evidence>
<evidence type="ECO:0000313" key="9">
    <source>
        <dbReference type="Proteomes" id="UP000799772"/>
    </source>
</evidence>
<protein>
    <submittedName>
        <fullName evidence="8">MFS general substrate transporter</fullName>
    </submittedName>
</protein>
<feature type="transmembrane region" description="Helical" evidence="6">
    <location>
        <begin position="424"/>
        <end position="446"/>
    </location>
</feature>
<comment type="caution">
    <text evidence="8">The sequence shown here is derived from an EMBL/GenBank/DDBJ whole genome shotgun (WGS) entry which is preliminary data.</text>
</comment>
<feature type="transmembrane region" description="Helical" evidence="6">
    <location>
        <begin position="366"/>
        <end position="384"/>
    </location>
</feature>
<dbReference type="PANTHER" id="PTHR23502">
    <property type="entry name" value="MAJOR FACILITATOR SUPERFAMILY"/>
    <property type="match status" value="1"/>
</dbReference>
<gene>
    <name evidence="8" type="ORF">NA57DRAFT_63437</name>
</gene>
<reference evidence="8" key="1">
    <citation type="journal article" date="2020" name="Stud. Mycol.">
        <title>101 Dothideomycetes genomes: a test case for predicting lifestyles and emergence of pathogens.</title>
        <authorList>
            <person name="Haridas S."/>
            <person name="Albert R."/>
            <person name="Binder M."/>
            <person name="Bloem J."/>
            <person name="Labutti K."/>
            <person name="Salamov A."/>
            <person name="Andreopoulos B."/>
            <person name="Baker S."/>
            <person name="Barry K."/>
            <person name="Bills G."/>
            <person name="Bluhm B."/>
            <person name="Cannon C."/>
            <person name="Castanera R."/>
            <person name="Culley D."/>
            <person name="Daum C."/>
            <person name="Ezra D."/>
            <person name="Gonzalez J."/>
            <person name="Henrissat B."/>
            <person name="Kuo A."/>
            <person name="Liang C."/>
            <person name="Lipzen A."/>
            <person name="Lutzoni F."/>
            <person name="Magnuson J."/>
            <person name="Mondo S."/>
            <person name="Nolan M."/>
            <person name="Ohm R."/>
            <person name="Pangilinan J."/>
            <person name="Park H.-J."/>
            <person name="Ramirez L."/>
            <person name="Alfaro M."/>
            <person name="Sun H."/>
            <person name="Tritt A."/>
            <person name="Yoshinaga Y."/>
            <person name="Zwiers L.-H."/>
            <person name="Turgeon B."/>
            <person name="Goodwin S."/>
            <person name="Spatafora J."/>
            <person name="Crous P."/>
            <person name="Grigoriev I."/>
        </authorList>
    </citation>
    <scope>NUCLEOTIDE SEQUENCE</scope>
    <source>
        <strain evidence="8">CBS 133067</strain>
    </source>
</reference>
<evidence type="ECO:0000313" key="8">
    <source>
        <dbReference type="EMBL" id="KAF2102519.1"/>
    </source>
</evidence>
<dbReference type="SUPFAM" id="SSF103473">
    <property type="entry name" value="MFS general substrate transporter"/>
    <property type="match status" value="1"/>
</dbReference>
<sequence>MNRNEEKHLCSSENQVPSPPLTAAPSKEASEEQISSNVPPPYSAFPRSRRLFILIIVTIAGFFSPLCGAVYLPSLVLYTKIFRTTTSVINATVSVYMVVFAIAPLFGAASADYGGRKTVYLVTLAIFILSNILLATIPPNIGALFTLRVFQALGSSMVTSVGAGTVADITEPARRASALAIFLLGPQLGPILGPFIGGQFAMFSRWRWAFGFLAITCTPVYILILFYLPETLRCLVGNGEVLASRGWFVQPQLRQVALVDDSQFPNPPRPTLKTYFKHLSYLPQLIVAFNGALQFAGLYCMYITFPRVWELEYGFSTAEVGYAYLSPGIALFIASLVIGRVSDVLYRRSIRHHDGRKPAPERRLMMQYFGFAVGAAGKLMYGWFSKYHIHPAGGLVGSALAAVGTGIIMITSTSFQTEYFPGQAASLVAVAGMMRNVGAAISAAIIDPLLDGMGLGWCFTGLAILDMVSIIGIFWIMKDVIKREAASSD</sequence>
<comment type="subcellular location">
    <subcellularLocation>
        <location evidence="1">Membrane</location>
        <topology evidence="1">Multi-pass membrane protein</topology>
    </subcellularLocation>
</comment>
<evidence type="ECO:0000259" key="7">
    <source>
        <dbReference type="PROSITE" id="PS50850"/>
    </source>
</evidence>
<feature type="domain" description="Major facilitator superfamily (MFS) profile" evidence="7">
    <location>
        <begin position="53"/>
        <end position="481"/>
    </location>
</feature>
<evidence type="ECO:0000256" key="6">
    <source>
        <dbReference type="SAM" id="Phobius"/>
    </source>
</evidence>
<feature type="transmembrane region" description="Helical" evidence="6">
    <location>
        <begin position="119"/>
        <end position="137"/>
    </location>
</feature>
<feature type="region of interest" description="Disordered" evidence="5">
    <location>
        <begin position="1"/>
        <end position="37"/>
    </location>
</feature>
<keyword evidence="9" id="KW-1185">Reference proteome</keyword>
<dbReference type="InterPro" id="IPR020846">
    <property type="entry name" value="MFS_dom"/>
</dbReference>
<evidence type="ECO:0000256" key="5">
    <source>
        <dbReference type="SAM" id="MobiDB-lite"/>
    </source>
</evidence>
<evidence type="ECO:0000256" key="3">
    <source>
        <dbReference type="ARBA" id="ARBA00022989"/>
    </source>
</evidence>
<dbReference type="GO" id="GO:0005886">
    <property type="term" value="C:plasma membrane"/>
    <property type="evidence" value="ECO:0007669"/>
    <property type="project" value="TreeGrafter"/>
</dbReference>
<proteinExistence type="predicted"/>
<evidence type="ECO:0000256" key="2">
    <source>
        <dbReference type="ARBA" id="ARBA00022692"/>
    </source>
</evidence>
<dbReference type="PROSITE" id="PS50850">
    <property type="entry name" value="MFS"/>
    <property type="match status" value="1"/>
</dbReference>
<feature type="transmembrane region" description="Helical" evidence="6">
    <location>
        <begin position="285"/>
        <end position="305"/>
    </location>
</feature>
<dbReference type="EMBL" id="ML978122">
    <property type="protein sequence ID" value="KAF2102519.1"/>
    <property type="molecule type" value="Genomic_DNA"/>
</dbReference>